<proteinExistence type="predicted"/>
<name>A0A108T313_BACSE</name>
<feature type="coiled-coil region" evidence="1">
    <location>
        <begin position="137"/>
        <end position="164"/>
    </location>
</feature>
<keyword evidence="1" id="KW-0175">Coiled coil</keyword>
<protein>
    <submittedName>
        <fullName evidence="3">Prophage antirepressor</fullName>
    </submittedName>
</protein>
<comment type="caution">
    <text evidence="3">The sequence shown here is derived from an EMBL/GenBank/DDBJ whole genome shotgun (WGS) entry which is preliminary data.</text>
</comment>
<sequence>MSNENNIQIFSNPQFGQVRVAVDENNKPLFCLADVCKALGLSNPSQVKKRLKSNGVRLIDLRALYENEGMIINELQNTKATFINEVNLYKCVFQSRKPEAENFQDWVYGEVLPSIHKYGAYMTQDILQKALTSPDFLIQLAIQLKEERQKRVEVEQKNMALIEANDYKKSVIEGLTEEIPLADMRQRITQIIRKGGLAGIKEGYYLLYSEFDKKFHVNVSTRMNNVLYCGSKMDYIEKELKMLPELYDLTCKLFESQYESLMKNWGKSVKRAQGSRN</sequence>
<dbReference type="AlphaFoldDB" id="A0A108T313"/>
<reference evidence="3 4" key="1">
    <citation type="journal article" date="2016" name="BMC Genomics">
        <title>Type VI secretion systems of human gut Bacteroidales segregate into three genetic architectures, two of which are contained on mobile genetic elements.</title>
        <authorList>
            <person name="Coyne M.J."/>
            <person name="Roelofs K.G."/>
            <person name="Comstock L.E."/>
        </authorList>
    </citation>
    <scope>NUCLEOTIDE SEQUENCE [LARGE SCALE GENOMIC DNA]</scope>
    <source>
        <strain evidence="3 4">CL09T03C01</strain>
    </source>
</reference>
<dbReference type="EMBL" id="LRGC01000021">
    <property type="protein sequence ID" value="KWR52350.1"/>
    <property type="molecule type" value="Genomic_DNA"/>
</dbReference>
<keyword evidence="4" id="KW-1185">Reference proteome</keyword>
<dbReference type="Pfam" id="PF02498">
    <property type="entry name" value="Bro-N"/>
    <property type="match status" value="1"/>
</dbReference>
<evidence type="ECO:0000313" key="3">
    <source>
        <dbReference type="EMBL" id="KWR52350.1"/>
    </source>
</evidence>
<accession>A0A108T313</accession>
<feature type="domain" description="Bro-N" evidence="2">
    <location>
        <begin position="4"/>
        <end position="119"/>
    </location>
</feature>
<dbReference type="STRING" id="46506.AA415_02937"/>
<gene>
    <name evidence="3" type="ORF">AA415_02937</name>
</gene>
<evidence type="ECO:0000259" key="2">
    <source>
        <dbReference type="PROSITE" id="PS51750"/>
    </source>
</evidence>
<dbReference type="PANTHER" id="PTHR36180">
    <property type="entry name" value="DNA-BINDING PROTEIN-RELATED-RELATED"/>
    <property type="match status" value="1"/>
</dbReference>
<dbReference type="InterPro" id="IPR003497">
    <property type="entry name" value="BRO_N_domain"/>
</dbReference>
<evidence type="ECO:0000256" key="1">
    <source>
        <dbReference type="SAM" id="Coils"/>
    </source>
</evidence>
<dbReference type="Proteomes" id="UP000056419">
    <property type="component" value="Unassembled WGS sequence"/>
</dbReference>
<dbReference type="PROSITE" id="PS51750">
    <property type="entry name" value="BRO_N"/>
    <property type="match status" value="1"/>
</dbReference>
<evidence type="ECO:0000313" key="4">
    <source>
        <dbReference type="Proteomes" id="UP000056419"/>
    </source>
</evidence>
<organism evidence="3 4">
    <name type="scientific">Bacteroides stercoris</name>
    <dbReference type="NCBI Taxonomy" id="46506"/>
    <lineage>
        <taxon>Bacteria</taxon>
        <taxon>Pseudomonadati</taxon>
        <taxon>Bacteroidota</taxon>
        <taxon>Bacteroidia</taxon>
        <taxon>Bacteroidales</taxon>
        <taxon>Bacteroidaceae</taxon>
        <taxon>Bacteroides</taxon>
    </lineage>
</organism>
<dbReference type="PANTHER" id="PTHR36180:SF2">
    <property type="entry name" value="BRO FAMILY PROTEIN"/>
    <property type="match status" value="1"/>
</dbReference>
<dbReference type="PATRIC" id="fig|46506.5.peg.3165"/>
<dbReference type="SMART" id="SM01040">
    <property type="entry name" value="Bro-N"/>
    <property type="match status" value="1"/>
</dbReference>
<dbReference type="RefSeq" id="WP_131796861.1">
    <property type="nucleotide sequence ID" value="NZ_JAQNVT010000023.1"/>
</dbReference>